<dbReference type="InterPro" id="IPR005094">
    <property type="entry name" value="Endonuclease_MobA/VirD2"/>
</dbReference>
<evidence type="ECO:0000313" key="2">
    <source>
        <dbReference type="EMBL" id="MCU7618461.1"/>
    </source>
</evidence>
<sequence length="430" mass="49832">MISKIGRSSNLYGALAYNNKKVENEKGKILMTNKMIETTDGQYTVSQLAHSFDSYLAANRNTEKYTLHISLNPDPKDEVSDESFIQMAEEYMQKLGYGDQPYVVFKHFDIDRTHIHIVTVVVDEMGKKISDRFEKRRSMEICRELENKYELVPATMKRVQKSDLIFHPVDYNAGDVKKQIASVIRHLQKYYQFRSLAEYNALLSLFNMTTEKVDGELQGQLQSGLLYFPLNEEGKKVGNPFKASLFGVDASLYALEKHFLKCRESLKDDILKSQLKSVIANIMESTFNENDFKNMLIRQGINTVIRRNNDGIMYGITFIDHRSKTVWNGSSLGKEFSSNAFTQKWKNKNVSIEKKLILEKNETVDRNKSFSAPSEQPHLLFNFLETDQKRIQSDDGVIESAGGLFLFHNEGDHEEQEFEHQIRKRRKRKR</sequence>
<feature type="domain" description="MobA/VirD2-like nuclease" evidence="1">
    <location>
        <begin position="33"/>
        <end position="151"/>
    </location>
</feature>
<dbReference type="Pfam" id="PF03432">
    <property type="entry name" value="Relaxase"/>
    <property type="match status" value="1"/>
</dbReference>
<evidence type="ECO:0000259" key="1">
    <source>
        <dbReference type="Pfam" id="PF03432"/>
    </source>
</evidence>
<dbReference type="EMBL" id="JAOTEM010000004">
    <property type="protein sequence ID" value="MCU7618461.1"/>
    <property type="molecule type" value="Genomic_DNA"/>
</dbReference>
<dbReference type="RefSeq" id="WP_263003974.1">
    <property type="nucleotide sequence ID" value="NZ_JAOTEM010000004.1"/>
</dbReference>
<name>A0ABT2W8C1_9FLAO</name>
<dbReference type="NCBIfam" id="NF041325">
    <property type="entry name" value="Bacteroid_MobB"/>
    <property type="match status" value="1"/>
</dbReference>
<proteinExistence type="predicted"/>
<comment type="caution">
    <text evidence="2">The sequence shown here is derived from an EMBL/GenBank/DDBJ whole genome shotgun (WGS) entry which is preliminary data.</text>
</comment>
<protein>
    <submittedName>
        <fullName evidence="2">Relaxase/mobilization nuclease domain-containing protein</fullName>
    </submittedName>
</protein>
<evidence type="ECO:0000313" key="3">
    <source>
        <dbReference type="Proteomes" id="UP001208649"/>
    </source>
</evidence>
<dbReference type="Proteomes" id="UP001208649">
    <property type="component" value="Unassembled WGS sequence"/>
</dbReference>
<reference evidence="3" key="1">
    <citation type="submission" date="2023-07" db="EMBL/GenBank/DDBJ databases">
        <title>Chryseobacterium sp. strain PBS4-4 Genome sequencing and assembly.</title>
        <authorList>
            <person name="Jung Y."/>
        </authorList>
    </citation>
    <scope>NUCLEOTIDE SEQUENCE [LARGE SCALE GENOMIC DNA]</scope>
    <source>
        <strain evidence="3">PBS4-4</strain>
    </source>
</reference>
<gene>
    <name evidence="2" type="ORF">NZ698_14770</name>
</gene>
<keyword evidence="3" id="KW-1185">Reference proteome</keyword>
<accession>A0ABT2W8C1</accession>
<organism evidence="2 3">
    <name type="scientific">Chryseobacterium edaphi</name>
    <dbReference type="NCBI Taxonomy" id="2976532"/>
    <lineage>
        <taxon>Bacteria</taxon>
        <taxon>Pseudomonadati</taxon>
        <taxon>Bacteroidota</taxon>
        <taxon>Flavobacteriia</taxon>
        <taxon>Flavobacteriales</taxon>
        <taxon>Weeksellaceae</taxon>
        <taxon>Chryseobacterium group</taxon>
        <taxon>Chryseobacterium</taxon>
    </lineage>
</organism>